<dbReference type="AlphaFoldDB" id="A0A1R3JM13"/>
<dbReference type="Gramene" id="OMO95853">
    <property type="protein sequence ID" value="OMO95853"/>
    <property type="gene ID" value="CCACVL1_05214"/>
</dbReference>
<reference evidence="1 2" key="1">
    <citation type="submission" date="2013-09" db="EMBL/GenBank/DDBJ databases">
        <title>Corchorus capsularis genome sequencing.</title>
        <authorList>
            <person name="Alam M."/>
            <person name="Haque M.S."/>
            <person name="Islam M.S."/>
            <person name="Emdad E.M."/>
            <person name="Islam M.M."/>
            <person name="Ahmed B."/>
            <person name="Halim A."/>
            <person name="Hossen Q.M.M."/>
            <person name="Hossain M.Z."/>
            <person name="Ahmed R."/>
            <person name="Khan M.M."/>
            <person name="Islam R."/>
            <person name="Rashid M.M."/>
            <person name="Khan S.A."/>
            <person name="Rahman M.S."/>
            <person name="Alam M."/>
        </authorList>
    </citation>
    <scope>NUCLEOTIDE SEQUENCE [LARGE SCALE GENOMIC DNA]</scope>
    <source>
        <strain evidence="2">cv. CVL-1</strain>
        <tissue evidence="1">Whole seedling</tissue>
    </source>
</reference>
<organism evidence="1 2">
    <name type="scientific">Corchorus capsularis</name>
    <name type="common">Jute</name>
    <dbReference type="NCBI Taxonomy" id="210143"/>
    <lineage>
        <taxon>Eukaryota</taxon>
        <taxon>Viridiplantae</taxon>
        <taxon>Streptophyta</taxon>
        <taxon>Embryophyta</taxon>
        <taxon>Tracheophyta</taxon>
        <taxon>Spermatophyta</taxon>
        <taxon>Magnoliopsida</taxon>
        <taxon>eudicotyledons</taxon>
        <taxon>Gunneridae</taxon>
        <taxon>Pentapetalae</taxon>
        <taxon>rosids</taxon>
        <taxon>malvids</taxon>
        <taxon>Malvales</taxon>
        <taxon>Malvaceae</taxon>
        <taxon>Grewioideae</taxon>
        <taxon>Apeibeae</taxon>
        <taxon>Corchorus</taxon>
    </lineage>
</organism>
<dbReference type="EMBL" id="AWWV01007573">
    <property type="protein sequence ID" value="OMO95853.1"/>
    <property type="molecule type" value="Genomic_DNA"/>
</dbReference>
<comment type="caution">
    <text evidence="1">The sequence shown here is derived from an EMBL/GenBank/DDBJ whole genome shotgun (WGS) entry which is preliminary data.</text>
</comment>
<proteinExistence type="predicted"/>
<evidence type="ECO:0000313" key="2">
    <source>
        <dbReference type="Proteomes" id="UP000188268"/>
    </source>
</evidence>
<protein>
    <submittedName>
        <fullName evidence="1">Uncharacterized protein</fullName>
    </submittedName>
</protein>
<gene>
    <name evidence="1" type="ORF">CCACVL1_05214</name>
</gene>
<accession>A0A1R3JM13</accession>
<dbReference type="Proteomes" id="UP000188268">
    <property type="component" value="Unassembled WGS sequence"/>
</dbReference>
<keyword evidence="2" id="KW-1185">Reference proteome</keyword>
<evidence type="ECO:0000313" key="1">
    <source>
        <dbReference type="EMBL" id="OMO95853.1"/>
    </source>
</evidence>
<sequence length="59" mass="6388">MAKSKDDIKYAVGEARLSEDEGVRVGYSMALLLKVAKLLILPLLTSSLLPTTSILNLNL</sequence>
<name>A0A1R3JM13_COCAP</name>